<dbReference type="AlphaFoldDB" id="A0A918QVN0"/>
<proteinExistence type="predicted"/>
<dbReference type="EMBL" id="BMWH01000002">
    <property type="protein sequence ID" value="GGZ73358.1"/>
    <property type="molecule type" value="Genomic_DNA"/>
</dbReference>
<name>A0A918QVN0_9ACTN</name>
<evidence type="ECO:0000313" key="3">
    <source>
        <dbReference type="Proteomes" id="UP000623010"/>
    </source>
</evidence>
<dbReference type="Pfam" id="PF01510">
    <property type="entry name" value="Amidase_2"/>
    <property type="match status" value="1"/>
</dbReference>
<dbReference type="GO" id="GO:0009253">
    <property type="term" value="P:peptidoglycan catabolic process"/>
    <property type="evidence" value="ECO:0007669"/>
    <property type="project" value="InterPro"/>
</dbReference>
<dbReference type="SUPFAM" id="SSF55846">
    <property type="entry name" value="N-acetylmuramoyl-L-alanine amidase-like"/>
    <property type="match status" value="1"/>
</dbReference>
<evidence type="ECO:0000259" key="1">
    <source>
        <dbReference type="Pfam" id="PF01510"/>
    </source>
</evidence>
<dbReference type="Proteomes" id="UP000623010">
    <property type="component" value="Unassembled WGS sequence"/>
</dbReference>
<sequence length="324" mass="35148">MSWCPFAKKLELQPESDVQPAIRPTQFVVHSIVAPWTPERTYEYWRDSTALESHFGLGYDGALAQFIGTQTRADANAAANRRADGTGAVSLESASNLQASDPWTAAQVETLIRLGVWLHQEHGIPLRLCRTWDDPGYGYHRMFPEWNPDGHTCPGDARVQQFREVVFPGIVARANGQTQPPKEDDAVPDFVNLGLAKPFTLKPGSWDSVEFTTEWSDEPDGHAAGGSVFVRGAARFTGSVALALSGLPVGQVVQVRPSEYEGDTHKADHPISEITGTAGGTYSVVPLTGKLAAGRGMRVRLLNQSSVPVTITSAVLKALIFKES</sequence>
<comment type="caution">
    <text evidence="2">The sequence shown here is derived from an EMBL/GenBank/DDBJ whole genome shotgun (WGS) entry which is preliminary data.</text>
</comment>
<gene>
    <name evidence="2" type="ORF">GCM10010389_08710</name>
</gene>
<keyword evidence="3" id="KW-1185">Reference proteome</keyword>
<dbReference type="InterPro" id="IPR036505">
    <property type="entry name" value="Amidase/PGRP_sf"/>
</dbReference>
<dbReference type="GO" id="GO:0008745">
    <property type="term" value="F:N-acetylmuramoyl-L-alanine amidase activity"/>
    <property type="evidence" value="ECO:0007669"/>
    <property type="project" value="InterPro"/>
</dbReference>
<reference evidence="2" key="1">
    <citation type="journal article" date="2014" name="Int. J. Syst. Evol. Microbiol.">
        <title>Complete genome sequence of Corynebacterium casei LMG S-19264T (=DSM 44701T), isolated from a smear-ripened cheese.</title>
        <authorList>
            <consortium name="US DOE Joint Genome Institute (JGI-PGF)"/>
            <person name="Walter F."/>
            <person name="Albersmeier A."/>
            <person name="Kalinowski J."/>
            <person name="Ruckert C."/>
        </authorList>
    </citation>
    <scope>NUCLEOTIDE SEQUENCE</scope>
    <source>
        <strain evidence="2">JCM 5016</strain>
    </source>
</reference>
<protein>
    <recommendedName>
        <fullName evidence="1">N-acetylmuramoyl-L-alanine amidase domain-containing protein</fullName>
    </recommendedName>
</protein>
<dbReference type="Gene3D" id="3.40.80.10">
    <property type="entry name" value="Peptidoglycan recognition protein-like"/>
    <property type="match status" value="1"/>
</dbReference>
<dbReference type="InterPro" id="IPR002502">
    <property type="entry name" value="Amidase_domain"/>
</dbReference>
<organism evidence="2 3">
    <name type="scientific">Streptomyces echinoruber</name>
    <dbReference type="NCBI Taxonomy" id="68898"/>
    <lineage>
        <taxon>Bacteria</taxon>
        <taxon>Bacillati</taxon>
        <taxon>Actinomycetota</taxon>
        <taxon>Actinomycetes</taxon>
        <taxon>Kitasatosporales</taxon>
        <taxon>Streptomycetaceae</taxon>
        <taxon>Streptomyces</taxon>
    </lineage>
</organism>
<evidence type="ECO:0000313" key="2">
    <source>
        <dbReference type="EMBL" id="GGZ73358.1"/>
    </source>
</evidence>
<reference evidence="2" key="2">
    <citation type="submission" date="2020-09" db="EMBL/GenBank/DDBJ databases">
        <authorList>
            <person name="Sun Q."/>
            <person name="Ohkuma M."/>
        </authorList>
    </citation>
    <scope>NUCLEOTIDE SEQUENCE</scope>
    <source>
        <strain evidence="2">JCM 5016</strain>
    </source>
</reference>
<dbReference type="RefSeq" id="WP_190055934.1">
    <property type="nucleotide sequence ID" value="NZ_BMWH01000002.1"/>
</dbReference>
<accession>A0A918QVN0</accession>
<feature type="domain" description="N-acetylmuramoyl-L-alanine amidase" evidence="1">
    <location>
        <begin position="24"/>
        <end position="155"/>
    </location>
</feature>